<dbReference type="Proteomes" id="UP000198525">
    <property type="component" value="Unassembled WGS sequence"/>
</dbReference>
<keyword evidence="1" id="KW-0812">Transmembrane</keyword>
<dbReference type="Pfam" id="PF01970">
    <property type="entry name" value="TctA"/>
    <property type="match status" value="1"/>
</dbReference>
<feature type="transmembrane region" description="Helical" evidence="1">
    <location>
        <begin position="390"/>
        <end position="423"/>
    </location>
</feature>
<evidence type="ECO:0000259" key="3">
    <source>
        <dbReference type="Pfam" id="PF01970"/>
    </source>
</evidence>
<keyword evidence="5" id="KW-1185">Reference proteome</keyword>
<keyword evidence="1" id="KW-1133">Transmembrane helix</keyword>
<dbReference type="PANTHER" id="PTHR35342:SF5">
    <property type="entry name" value="TRICARBOXYLIC TRANSPORT PROTEIN"/>
    <property type="match status" value="1"/>
</dbReference>
<feature type="transmembrane region" description="Helical" evidence="1">
    <location>
        <begin position="133"/>
        <end position="153"/>
    </location>
</feature>
<evidence type="ECO:0000256" key="1">
    <source>
        <dbReference type="SAM" id="Phobius"/>
    </source>
</evidence>
<evidence type="ECO:0000313" key="4">
    <source>
        <dbReference type="EMBL" id="SDJ99315.1"/>
    </source>
</evidence>
<feature type="transmembrane region" description="Helical" evidence="1">
    <location>
        <begin position="165"/>
        <end position="183"/>
    </location>
</feature>
<feature type="domain" description="DUF112" evidence="3">
    <location>
        <begin position="15"/>
        <end position="437"/>
    </location>
</feature>
<evidence type="ECO:0000313" key="5">
    <source>
        <dbReference type="Proteomes" id="UP000198525"/>
    </source>
</evidence>
<sequence>MSASTLAALFSPASLAVIAACTLYGTFIGAMPGLTATMAVALLVPFTYFMDPLIAISAIVATTTTAIFAGDVPGTLMRIPGTPASAAYVEDAHRLSRAGRTRSTLMVSLFAACIGGLVGVALLALIAPQLARIAIQFSSFETFWLACLGLSCAVLTSNGSVAKSFASLFIGLFIATIGIDVAVGHPRFTFGYYELFDGISFIPAIIGLFALSEILRSAQARRGEQPASAAQEPFARALREAGRTLRRFKRNIARSSVLGTLIGALPGAGADIAAWICYAVSRRFSRHPERYGTGYIEGVTDGGSANNAAIGGAWTPALVFGIPGDSVTAIAIGILLLNGMSPGPQIFTDSPELVHTLYGAFALSNLAMIPAGLLVIMISSQVVRIPRRVLMPIVLLFSLVGAYAITNSVMAIWTVLALGILGYAMEANGFPLAPAILGIVLGEIVEENFMTSMMKAQGDLLAFFERPWATALGVLTLLLWALLLTRGIHESVRRRRHPDSSTTSQTDTAS</sequence>
<feature type="chain" id="PRO_5011747286" evidence="2">
    <location>
        <begin position="20"/>
        <end position="510"/>
    </location>
</feature>
<dbReference type="EMBL" id="FNES01000010">
    <property type="protein sequence ID" value="SDJ99315.1"/>
    <property type="molecule type" value="Genomic_DNA"/>
</dbReference>
<accession>A0A1G8YAQ1</accession>
<feature type="transmembrane region" description="Helical" evidence="1">
    <location>
        <begin position="357"/>
        <end position="378"/>
    </location>
</feature>
<dbReference type="RefSeq" id="WP_089686666.1">
    <property type="nucleotide sequence ID" value="NZ_FNES01000010.1"/>
</dbReference>
<feature type="transmembrane region" description="Helical" evidence="1">
    <location>
        <begin position="195"/>
        <end position="215"/>
    </location>
</feature>
<reference evidence="4 5" key="1">
    <citation type="submission" date="2016-10" db="EMBL/GenBank/DDBJ databases">
        <authorList>
            <person name="de Groot N.N."/>
        </authorList>
    </citation>
    <scope>NUCLEOTIDE SEQUENCE [LARGE SCALE GENOMIC DNA]</scope>
    <source>
        <strain evidence="4 5">CGMCC 1.6133</strain>
    </source>
</reference>
<keyword evidence="1" id="KW-0472">Membrane</keyword>
<name>A0A1G8YAQ1_9GAMM</name>
<evidence type="ECO:0000256" key="2">
    <source>
        <dbReference type="SAM" id="SignalP"/>
    </source>
</evidence>
<dbReference type="OrthoDB" id="9781349at2"/>
<dbReference type="InterPro" id="IPR002823">
    <property type="entry name" value="DUF112_TM"/>
</dbReference>
<dbReference type="STRING" id="376427.SAMN04487954_11038"/>
<dbReference type="PANTHER" id="PTHR35342">
    <property type="entry name" value="TRICARBOXYLIC TRANSPORT PROTEIN"/>
    <property type="match status" value="1"/>
</dbReference>
<feature type="transmembrane region" description="Helical" evidence="1">
    <location>
        <begin position="468"/>
        <end position="488"/>
    </location>
</feature>
<organism evidence="4 5">
    <name type="scientific">Billgrantia gudaonensis</name>
    <dbReference type="NCBI Taxonomy" id="376427"/>
    <lineage>
        <taxon>Bacteria</taxon>
        <taxon>Pseudomonadati</taxon>
        <taxon>Pseudomonadota</taxon>
        <taxon>Gammaproteobacteria</taxon>
        <taxon>Oceanospirillales</taxon>
        <taxon>Halomonadaceae</taxon>
        <taxon>Billgrantia</taxon>
    </lineage>
</organism>
<keyword evidence="2" id="KW-0732">Signal</keyword>
<gene>
    <name evidence="4" type="ORF">SAMN04487954_11038</name>
</gene>
<feature type="transmembrane region" description="Helical" evidence="1">
    <location>
        <begin position="317"/>
        <end position="337"/>
    </location>
</feature>
<feature type="transmembrane region" description="Helical" evidence="1">
    <location>
        <begin position="104"/>
        <end position="127"/>
    </location>
</feature>
<protein>
    <submittedName>
        <fullName evidence="4">TctA family transporter</fullName>
    </submittedName>
</protein>
<dbReference type="AlphaFoldDB" id="A0A1G8YAQ1"/>
<feature type="signal peptide" evidence="2">
    <location>
        <begin position="1"/>
        <end position="19"/>
    </location>
</feature>
<proteinExistence type="predicted"/>